<evidence type="ECO:0000256" key="9">
    <source>
        <dbReference type="PROSITE-ProRule" id="PRU00282"/>
    </source>
</evidence>
<proteinExistence type="inferred from homology"/>
<keyword evidence="11" id="KW-1185">Reference proteome</keyword>
<evidence type="ECO:0000256" key="4">
    <source>
        <dbReference type="ARBA" id="ARBA00022692"/>
    </source>
</evidence>
<keyword evidence="4 9" id="KW-0812">Transmembrane</keyword>
<dbReference type="Pfam" id="PF00153">
    <property type="entry name" value="Mito_carr"/>
    <property type="match status" value="2"/>
</dbReference>
<keyword evidence="8 9" id="KW-0472">Membrane</keyword>
<evidence type="ECO:0000256" key="5">
    <source>
        <dbReference type="ARBA" id="ARBA00022737"/>
    </source>
</evidence>
<dbReference type="SUPFAM" id="SSF103506">
    <property type="entry name" value="Mitochondrial carrier"/>
    <property type="match status" value="1"/>
</dbReference>
<dbReference type="Proteomes" id="UP001178507">
    <property type="component" value="Unassembled WGS sequence"/>
</dbReference>
<evidence type="ECO:0000313" key="11">
    <source>
        <dbReference type="Proteomes" id="UP001178507"/>
    </source>
</evidence>
<comment type="similarity">
    <text evidence="2">Belongs to the mitochondrial carrier (TC 2.A.29) family.</text>
</comment>
<accession>A0AA36JEZ7</accession>
<dbReference type="GO" id="GO:0022857">
    <property type="term" value="F:transmembrane transporter activity"/>
    <property type="evidence" value="ECO:0007669"/>
    <property type="project" value="TreeGrafter"/>
</dbReference>
<evidence type="ECO:0000313" key="10">
    <source>
        <dbReference type="EMBL" id="CAJ1404980.1"/>
    </source>
</evidence>
<dbReference type="InterPro" id="IPR018108">
    <property type="entry name" value="MCP_transmembrane"/>
</dbReference>
<keyword evidence="6" id="KW-1133">Transmembrane helix</keyword>
<dbReference type="PANTHER" id="PTHR45624">
    <property type="entry name" value="MITOCHONDRIAL BASIC AMINO ACIDS TRANSPORTER-RELATED"/>
    <property type="match status" value="1"/>
</dbReference>
<evidence type="ECO:0000256" key="1">
    <source>
        <dbReference type="ARBA" id="ARBA00004225"/>
    </source>
</evidence>
<keyword evidence="3" id="KW-0813">Transport</keyword>
<keyword evidence="5" id="KW-0677">Repeat</keyword>
<evidence type="ECO:0000256" key="7">
    <source>
        <dbReference type="ARBA" id="ARBA00023128"/>
    </source>
</evidence>
<evidence type="ECO:0000256" key="8">
    <source>
        <dbReference type="ARBA" id="ARBA00023136"/>
    </source>
</evidence>
<comment type="subcellular location">
    <subcellularLocation>
        <location evidence="1">Mitochondrion membrane</location>
        <topology evidence="1">Multi-pass membrane protein</topology>
    </subcellularLocation>
</comment>
<dbReference type="GO" id="GO:0031966">
    <property type="term" value="C:mitochondrial membrane"/>
    <property type="evidence" value="ECO:0007669"/>
    <property type="project" value="UniProtKB-SubCell"/>
</dbReference>
<reference evidence="10" key="1">
    <citation type="submission" date="2023-08" db="EMBL/GenBank/DDBJ databases">
        <authorList>
            <person name="Chen Y."/>
            <person name="Shah S."/>
            <person name="Dougan E. K."/>
            <person name="Thang M."/>
            <person name="Chan C."/>
        </authorList>
    </citation>
    <scope>NUCLEOTIDE SEQUENCE</scope>
</reference>
<dbReference type="Gene3D" id="1.50.40.10">
    <property type="entry name" value="Mitochondrial carrier domain"/>
    <property type="match status" value="1"/>
</dbReference>
<dbReference type="PROSITE" id="PS50920">
    <property type="entry name" value="SOLCAR"/>
    <property type="match status" value="1"/>
</dbReference>
<dbReference type="EMBL" id="CAUJNA010003564">
    <property type="protein sequence ID" value="CAJ1404980.1"/>
    <property type="molecule type" value="Genomic_DNA"/>
</dbReference>
<keyword evidence="7" id="KW-0496">Mitochondrion</keyword>
<gene>
    <name evidence="10" type="ORF">EVOR1521_LOCUS27331</name>
</gene>
<evidence type="ECO:0000256" key="2">
    <source>
        <dbReference type="ARBA" id="ARBA00006375"/>
    </source>
</evidence>
<protein>
    <submittedName>
        <fullName evidence="10">Uncharacterized protein</fullName>
    </submittedName>
</protein>
<dbReference type="InterPro" id="IPR023395">
    <property type="entry name" value="MCP_dom_sf"/>
</dbReference>
<dbReference type="AlphaFoldDB" id="A0AA36JEZ7"/>
<feature type="repeat" description="Solcar" evidence="9">
    <location>
        <begin position="495"/>
        <end position="587"/>
    </location>
</feature>
<comment type="caution">
    <text evidence="10">The sequence shown here is derived from an EMBL/GenBank/DDBJ whole genome shotgun (WGS) entry which is preliminary data.</text>
</comment>
<sequence>MTSFLTSLADAYLDKALPRRRRALRWIRKTSDPLGAVRLEALLRQLPARGPLHEDALTVLEAADAEDARAALEELAQRPNLANPTRELMELLRTLSRQGPFQDSAAELGPTEAASAAEAAAAAGLALRPVAVRLLVRTEPVHAAEALRVFRATGSQDRDPSAYLISLLSAPLRPSKTWVRESGDPLGHEGLKELLDQFPQLRETLQDDILSAIVSTDAADAKAALVQVAEAEAHPNPNRLLKGLLKSLNCDSPLVDTATPLGEEGLEEEMLSHPELRGELSPCAARLLARTDASHAKEMLDKFSASSDKKRNPSAFLVSMISGSASWARARQPLGAEGLERLLRRFPLQLDPSLQATLRLADAEDVKAVLEELAQRPDLENPTKMALGLLRSLSAKGPFQGVGRLFGRWRVARLLEQRPELIALGPCALRLLERTQAEHAKKCLELLGARWSTLDAPAAWFTSLLRRRLVKAKEASAEPRGRRLAAHGVRTSAAMSLAAELLAGGTAGAVGIMATQPMDTIRDLGIRLQSNSHTLGRLPYNGIVDCARSTLHAEGVRGLWKGFASPTFTVGGMNAVLFLSFEAASRALRDPSKEEQDLKHIFLAGSIAGTFSAFITGPTELVKCLAQTNLTNQGTVREEIEIMHRLVTKNGLLGAHGPLRGLGMTVLRDTPSNGRFDCNSWEVRFCFLYGTALEAHPRIYFTVYEFISRNLGKSDMSSFVAGGCAGTPWTRLLQGSMTP</sequence>
<evidence type="ECO:0000256" key="3">
    <source>
        <dbReference type="ARBA" id="ARBA00022448"/>
    </source>
</evidence>
<dbReference type="InterPro" id="IPR050567">
    <property type="entry name" value="Mitochondrial_Carrier"/>
</dbReference>
<organism evidence="10 11">
    <name type="scientific">Effrenium voratum</name>
    <dbReference type="NCBI Taxonomy" id="2562239"/>
    <lineage>
        <taxon>Eukaryota</taxon>
        <taxon>Sar</taxon>
        <taxon>Alveolata</taxon>
        <taxon>Dinophyceae</taxon>
        <taxon>Suessiales</taxon>
        <taxon>Symbiodiniaceae</taxon>
        <taxon>Effrenium</taxon>
    </lineage>
</organism>
<evidence type="ECO:0000256" key="6">
    <source>
        <dbReference type="ARBA" id="ARBA00022989"/>
    </source>
</evidence>
<name>A0AA36JEZ7_9DINO</name>